<dbReference type="GO" id="GO:0032259">
    <property type="term" value="P:methylation"/>
    <property type="evidence" value="ECO:0007669"/>
    <property type="project" value="UniProtKB-KW"/>
</dbReference>
<evidence type="ECO:0000313" key="8">
    <source>
        <dbReference type="EMBL" id="OQX05224.1"/>
    </source>
</evidence>
<dbReference type="GO" id="GO:0004719">
    <property type="term" value="F:protein-L-isoaspartate (D-aspartate) O-methyltransferase activity"/>
    <property type="evidence" value="ECO:0007669"/>
    <property type="project" value="UniProtKB-UniRule"/>
</dbReference>
<keyword evidence="4 7" id="KW-0489">Methyltransferase</keyword>
<feature type="active site" evidence="7">
    <location>
        <position position="72"/>
    </location>
</feature>
<keyword evidence="3 7" id="KW-0963">Cytoplasm</keyword>
<comment type="similarity">
    <text evidence="2 7">Belongs to the methyltransferase superfamily. L-isoaspartyl/D-aspartyl protein methyltransferase family.</text>
</comment>
<evidence type="ECO:0000256" key="7">
    <source>
        <dbReference type="HAMAP-Rule" id="MF_00090"/>
    </source>
</evidence>
<dbReference type="SUPFAM" id="SSF53335">
    <property type="entry name" value="S-adenosyl-L-methionine-dependent methyltransferases"/>
    <property type="match status" value="1"/>
</dbReference>
<dbReference type="PANTHER" id="PTHR11579">
    <property type="entry name" value="PROTEIN-L-ISOASPARTATE O-METHYLTRANSFERASE"/>
    <property type="match status" value="1"/>
</dbReference>
<sequence>MQPRKLDIQGIGMTSQRTRNRLIERLREQGIKDETVLQVMRTTPRHLFVDEALGSRAYEDTALPIGHGQTISQPYIVAKMTELLLAGANPPQKVLEVGTGSGYQAAVLSPLLATVFTVERIEPLYLATKALLHALGYRNVYPSLSDGSWGLAREAPFEAIIATAAPETVPQELLEQLAVGGKLIIPVGKQGALQTLQVITRETPDSYTTVSHEAVQFVPMIQAKT</sequence>
<comment type="caution">
    <text evidence="8">The sequence shown here is derived from an EMBL/GenBank/DDBJ whole genome shotgun (WGS) entry which is preliminary data.</text>
</comment>
<dbReference type="CDD" id="cd02440">
    <property type="entry name" value="AdoMet_MTases"/>
    <property type="match status" value="1"/>
</dbReference>
<keyword evidence="5 7" id="KW-0808">Transferase</keyword>
<evidence type="ECO:0000256" key="3">
    <source>
        <dbReference type="ARBA" id="ARBA00022490"/>
    </source>
</evidence>
<gene>
    <name evidence="7" type="primary">pcm</name>
    <name evidence="8" type="ORF">BWK73_34150</name>
</gene>
<dbReference type="FunFam" id="3.40.50.150:FF:000010">
    <property type="entry name" value="Protein-L-isoaspartate O-methyltransferase"/>
    <property type="match status" value="1"/>
</dbReference>
<dbReference type="EMBL" id="MTEJ01000299">
    <property type="protein sequence ID" value="OQX05224.1"/>
    <property type="molecule type" value="Genomic_DNA"/>
</dbReference>
<dbReference type="Gene3D" id="3.40.50.150">
    <property type="entry name" value="Vaccinia Virus protein VP39"/>
    <property type="match status" value="1"/>
</dbReference>
<dbReference type="NCBIfam" id="TIGR00080">
    <property type="entry name" value="pimt"/>
    <property type="match status" value="1"/>
</dbReference>
<protein>
    <recommendedName>
        <fullName evidence="7">Protein-L-isoaspartate O-methyltransferase</fullName>
        <ecNumber evidence="7">2.1.1.77</ecNumber>
    </recommendedName>
    <alternativeName>
        <fullName evidence="7">L-isoaspartyl protein carboxyl methyltransferase</fullName>
    </alternativeName>
    <alternativeName>
        <fullName evidence="7">Protein L-isoaspartyl methyltransferase</fullName>
    </alternativeName>
    <alternativeName>
        <fullName evidence="7">Protein-beta-aspartate methyltransferase</fullName>
        <shortName evidence="7">PIMT</shortName>
    </alternativeName>
</protein>
<dbReference type="NCBIfam" id="NF001453">
    <property type="entry name" value="PRK00312.1"/>
    <property type="match status" value="1"/>
</dbReference>
<dbReference type="PROSITE" id="PS01279">
    <property type="entry name" value="PCMT"/>
    <property type="match status" value="1"/>
</dbReference>
<evidence type="ECO:0000256" key="2">
    <source>
        <dbReference type="ARBA" id="ARBA00005369"/>
    </source>
</evidence>
<keyword evidence="6 7" id="KW-0949">S-adenosyl-L-methionine</keyword>
<evidence type="ECO:0000256" key="4">
    <source>
        <dbReference type="ARBA" id="ARBA00022603"/>
    </source>
</evidence>
<name>A0A1Y1QGL6_9GAMM</name>
<reference evidence="8 9" key="1">
    <citation type="submission" date="2017-01" db="EMBL/GenBank/DDBJ databases">
        <title>Novel large sulfur bacteria in the metagenomes of groundwater-fed chemosynthetic microbial mats in the Lake Huron basin.</title>
        <authorList>
            <person name="Sharrar A.M."/>
            <person name="Flood B.E."/>
            <person name="Bailey J.V."/>
            <person name="Jones D.S."/>
            <person name="Biddanda B."/>
            <person name="Ruberg S.A."/>
            <person name="Marcus D.N."/>
            <person name="Dick G.J."/>
        </authorList>
    </citation>
    <scope>NUCLEOTIDE SEQUENCE [LARGE SCALE GENOMIC DNA]</scope>
    <source>
        <strain evidence="8">A8</strain>
    </source>
</reference>
<dbReference type="InterPro" id="IPR029063">
    <property type="entry name" value="SAM-dependent_MTases_sf"/>
</dbReference>
<dbReference type="GO" id="GO:0030091">
    <property type="term" value="P:protein repair"/>
    <property type="evidence" value="ECO:0007669"/>
    <property type="project" value="UniProtKB-UniRule"/>
</dbReference>
<dbReference type="InterPro" id="IPR000682">
    <property type="entry name" value="PCMT"/>
</dbReference>
<proteinExistence type="inferred from homology"/>
<comment type="subcellular location">
    <subcellularLocation>
        <location evidence="1 7">Cytoplasm</location>
    </subcellularLocation>
</comment>
<dbReference type="AlphaFoldDB" id="A0A1Y1QGL6"/>
<dbReference type="HAMAP" id="MF_00090">
    <property type="entry name" value="PIMT"/>
    <property type="match status" value="1"/>
</dbReference>
<dbReference type="Pfam" id="PF01135">
    <property type="entry name" value="PCMT"/>
    <property type="match status" value="1"/>
</dbReference>
<comment type="catalytic activity">
    <reaction evidence="7">
        <text>[protein]-L-isoaspartate + S-adenosyl-L-methionine = [protein]-L-isoaspartate alpha-methyl ester + S-adenosyl-L-homocysteine</text>
        <dbReference type="Rhea" id="RHEA:12705"/>
        <dbReference type="Rhea" id="RHEA-COMP:12143"/>
        <dbReference type="Rhea" id="RHEA-COMP:12144"/>
        <dbReference type="ChEBI" id="CHEBI:57856"/>
        <dbReference type="ChEBI" id="CHEBI:59789"/>
        <dbReference type="ChEBI" id="CHEBI:90596"/>
        <dbReference type="ChEBI" id="CHEBI:90598"/>
        <dbReference type="EC" id="2.1.1.77"/>
    </reaction>
</comment>
<evidence type="ECO:0000256" key="5">
    <source>
        <dbReference type="ARBA" id="ARBA00022679"/>
    </source>
</evidence>
<organism evidence="8 9">
    <name type="scientific">Thiothrix lacustris</name>
    <dbReference type="NCBI Taxonomy" id="525917"/>
    <lineage>
        <taxon>Bacteria</taxon>
        <taxon>Pseudomonadati</taxon>
        <taxon>Pseudomonadota</taxon>
        <taxon>Gammaproteobacteria</taxon>
        <taxon>Thiotrichales</taxon>
        <taxon>Thiotrichaceae</taxon>
        <taxon>Thiothrix</taxon>
    </lineage>
</organism>
<accession>A0A1Y1QGL6</accession>
<dbReference type="PANTHER" id="PTHR11579:SF0">
    <property type="entry name" value="PROTEIN-L-ISOASPARTATE(D-ASPARTATE) O-METHYLTRANSFERASE"/>
    <property type="match status" value="1"/>
</dbReference>
<dbReference type="Proteomes" id="UP000192491">
    <property type="component" value="Unassembled WGS sequence"/>
</dbReference>
<evidence type="ECO:0000256" key="6">
    <source>
        <dbReference type="ARBA" id="ARBA00022691"/>
    </source>
</evidence>
<dbReference type="GO" id="GO:0005737">
    <property type="term" value="C:cytoplasm"/>
    <property type="evidence" value="ECO:0007669"/>
    <property type="project" value="UniProtKB-SubCell"/>
</dbReference>
<dbReference type="EC" id="2.1.1.77" evidence="7"/>
<evidence type="ECO:0000256" key="1">
    <source>
        <dbReference type="ARBA" id="ARBA00004496"/>
    </source>
</evidence>
<comment type="function">
    <text evidence="7">Catalyzes the methyl esterification of L-isoaspartyl residues in peptides and proteins that result from spontaneous decomposition of normal L-aspartyl and L-asparaginyl residues. It plays a role in the repair and/or degradation of damaged proteins.</text>
</comment>
<evidence type="ECO:0000313" key="9">
    <source>
        <dbReference type="Proteomes" id="UP000192491"/>
    </source>
</evidence>